<dbReference type="CDD" id="cd09871">
    <property type="entry name" value="PIN_MtVapC28-VapC30-like"/>
    <property type="match status" value="1"/>
</dbReference>
<feature type="domain" description="PIN" evidence="1">
    <location>
        <begin position="1"/>
        <end position="141"/>
    </location>
</feature>
<accession>A0A7W6ZXQ2</accession>
<dbReference type="Gene3D" id="3.40.50.1010">
    <property type="entry name" value="5'-nuclease"/>
    <property type="match status" value="1"/>
</dbReference>
<dbReference type="InterPro" id="IPR002716">
    <property type="entry name" value="PIN_dom"/>
</dbReference>
<dbReference type="Proteomes" id="UP000543836">
    <property type="component" value="Unassembled WGS sequence"/>
</dbReference>
<evidence type="ECO:0000259" key="1">
    <source>
        <dbReference type="Pfam" id="PF01850"/>
    </source>
</evidence>
<dbReference type="RefSeq" id="WP_037136701.1">
    <property type="nucleotide sequence ID" value="NZ_JACIIG010000014.1"/>
</dbReference>
<protein>
    <submittedName>
        <fullName evidence="2">Ribonuclease VapC</fullName>
        <ecNumber evidence="2">3.1.-.-</ecNumber>
    </submittedName>
</protein>
<gene>
    <name evidence="2" type="ORF">GGE60_004609</name>
</gene>
<dbReference type="GO" id="GO:0016787">
    <property type="term" value="F:hydrolase activity"/>
    <property type="evidence" value="ECO:0007669"/>
    <property type="project" value="UniProtKB-KW"/>
</dbReference>
<evidence type="ECO:0000313" key="3">
    <source>
        <dbReference type="Proteomes" id="UP000543836"/>
    </source>
</evidence>
<dbReference type="EC" id="3.1.-.-" evidence="2"/>
<dbReference type="OrthoDB" id="32625at2"/>
<proteinExistence type="predicted"/>
<keyword evidence="2" id="KW-0378">Hydrolase</keyword>
<dbReference type="InterPro" id="IPR029060">
    <property type="entry name" value="PIN-like_dom_sf"/>
</dbReference>
<comment type="caution">
    <text evidence="2">The sequence shown here is derived from an EMBL/GenBank/DDBJ whole genome shotgun (WGS) entry which is preliminary data.</text>
</comment>
<organism evidence="2 3">
    <name type="scientific">Rhizobium leucaenae</name>
    <dbReference type="NCBI Taxonomy" id="29450"/>
    <lineage>
        <taxon>Bacteria</taxon>
        <taxon>Pseudomonadati</taxon>
        <taxon>Pseudomonadota</taxon>
        <taxon>Alphaproteobacteria</taxon>
        <taxon>Hyphomicrobiales</taxon>
        <taxon>Rhizobiaceae</taxon>
        <taxon>Rhizobium/Agrobacterium group</taxon>
        <taxon>Rhizobium</taxon>
    </lineage>
</organism>
<evidence type="ECO:0000313" key="2">
    <source>
        <dbReference type="EMBL" id="MBB4570470.1"/>
    </source>
</evidence>
<name>A0A7W6ZXQ2_9HYPH</name>
<dbReference type="EMBL" id="JACIIG010000014">
    <property type="protein sequence ID" value="MBB4570470.1"/>
    <property type="molecule type" value="Genomic_DNA"/>
</dbReference>
<keyword evidence="3" id="KW-1185">Reference proteome</keyword>
<dbReference type="AlphaFoldDB" id="A0A7W6ZXQ2"/>
<reference evidence="2 3" key="1">
    <citation type="submission" date="2020-08" db="EMBL/GenBank/DDBJ databases">
        <title>Genomic Encyclopedia of Type Strains, Phase IV (KMG-V): Genome sequencing to study the core and pangenomes of soil and plant-associated prokaryotes.</title>
        <authorList>
            <person name="Whitman W."/>
        </authorList>
    </citation>
    <scope>NUCLEOTIDE SEQUENCE [LARGE SCALE GENOMIC DNA]</scope>
    <source>
        <strain evidence="2 3">SEMIA 492</strain>
    </source>
</reference>
<dbReference type="Pfam" id="PF01850">
    <property type="entry name" value="PIN"/>
    <property type="match status" value="1"/>
</dbReference>
<dbReference type="SUPFAM" id="SSF88723">
    <property type="entry name" value="PIN domain-like"/>
    <property type="match status" value="1"/>
</dbReference>
<sequence length="143" mass="15304">MFIDASVIVAIINQEPGWQELTRRLSEIENACAVSPLVRFEAMFGIARAVVHKRRGPNAKPNPAILLEARKLVDDLIAEIGAREITITDTIGNGAMDAAAVYGKAIGHPADLNFGDCFVYACAKAQGSGLLYKGDDFAQTDLG</sequence>